<evidence type="ECO:0000259" key="4">
    <source>
        <dbReference type="Pfam" id="PF07804"/>
    </source>
</evidence>
<evidence type="ECO:0000313" key="6">
    <source>
        <dbReference type="Proteomes" id="UP000593966"/>
    </source>
</evidence>
<proteinExistence type="inferred from homology"/>
<organism evidence="5 6">
    <name type="scientific">Acinetobacter piscicola</name>
    <dbReference type="NCBI Taxonomy" id="2006115"/>
    <lineage>
        <taxon>Bacteria</taxon>
        <taxon>Pseudomonadati</taxon>
        <taxon>Pseudomonadota</taxon>
        <taxon>Gammaproteobacteria</taxon>
        <taxon>Moraxellales</taxon>
        <taxon>Moraxellaceae</taxon>
        <taxon>Acinetobacter</taxon>
    </lineage>
</organism>
<evidence type="ECO:0000256" key="3">
    <source>
        <dbReference type="ARBA" id="ARBA00022777"/>
    </source>
</evidence>
<dbReference type="AlphaFoldDB" id="A0A7S6W0C8"/>
<keyword evidence="5" id="KW-0614">Plasmid</keyword>
<evidence type="ECO:0000256" key="2">
    <source>
        <dbReference type="ARBA" id="ARBA00022679"/>
    </source>
</evidence>
<gene>
    <name evidence="5" type="ORF">G0028_19580</name>
</gene>
<geneLocation type="plasmid" evidence="5 6">
    <name>pYH12207-1</name>
</geneLocation>
<keyword evidence="6" id="KW-1185">Reference proteome</keyword>
<dbReference type="EMBL" id="CP048660">
    <property type="protein sequence ID" value="QOW48107.1"/>
    <property type="molecule type" value="Genomic_DNA"/>
</dbReference>
<keyword evidence="3" id="KW-0418">Kinase</keyword>
<dbReference type="Pfam" id="PF07804">
    <property type="entry name" value="HipA_C"/>
    <property type="match status" value="1"/>
</dbReference>
<dbReference type="InterPro" id="IPR012893">
    <property type="entry name" value="HipA-like_C"/>
</dbReference>
<comment type="similarity">
    <text evidence="1">Belongs to the HipA Ser/Thr kinase family.</text>
</comment>
<keyword evidence="2" id="KW-0808">Transferase</keyword>
<dbReference type="PANTHER" id="PTHR37419">
    <property type="entry name" value="SERINE/THREONINE-PROTEIN KINASE TOXIN HIPA"/>
    <property type="match status" value="1"/>
</dbReference>
<sequence>MQEEIKSCYIFLDTGDTPQVVAQYALKDSIYNFIYGKSYLDLNNSFELDPINLPFITPNTAYTTAAKDGFGVLADATPDNWGRKLTLTQHTRVPLNQIEWLIAARGNAVGCLVASLSSKAVKTVGKESFVKFSDLQAYLKLSKAVDQHQDPNMISMMTDNYLSKLIHHGSSMGGARPKVVVQHKGIEWIAKFNKSDDLFDNAKVEYASMKMAQALGLNVSNVELEEVEGNPILLVERFDRNCPERKKHYISAHSLMNIRKVRVDDLKMSYMHLSKICSQICHDAISNQLELYKRMVLNVMISNTDDHLKNHGFLMHDMKNHHYSLSPLFDVLPHGSRASYPKEHAIAVGEEGRIGTAQNLLSRCNAFGLTEFQAKEIIKNVRDVLESRDEFFKDAEMSDYQMRQLDHYYNLGN</sequence>
<dbReference type="InterPro" id="IPR052028">
    <property type="entry name" value="HipA_Ser/Thr_kinase"/>
</dbReference>
<dbReference type="GO" id="GO:0004674">
    <property type="term" value="F:protein serine/threonine kinase activity"/>
    <property type="evidence" value="ECO:0007669"/>
    <property type="project" value="TreeGrafter"/>
</dbReference>
<reference evidence="5 6" key="1">
    <citation type="submission" date="2020-02" db="EMBL/GenBank/DDBJ databases">
        <title>Tigecycline-resistant Acinetobacter species from pigs and migratory birds.</title>
        <authorList>
            <person name="Chen C."/>
            <person name="Sun J."/>
            <person name="Liao X.-P."/>
            <person name="Liu Y.-H."/>
        </authorList>
    </citation>
    <scope>NUCLEOTIDE SEQUENCE [LARGE SCALE GENOMIC DNA]</scope>
    <source>
        <strain evidence="5 6">YH12207_T</strain>
        <plasmid evidence="5 6">pYH12207-1</plasmid>
    </source>
</reference>
<protein>
    <submittedName>
        <fullName evidence="5">HipA domain-containing protein</fullName>
    </submittedName>
</protein>
<dbReference type="PANTHER" id="PTHR37419:SF8">
    <property type="entry name" value="TOXIN YJJJ"/>
    <property type="match status" value="1"/>
</dbReference>
<name>A0A7S6W0C8_9GAMM</name>
<feature type="domain" description="HipA-like C-terminal" evidence="4">
    <location>
        <begin position="170"/>
        <end position="384"/>
    </location>
</feature>
<dbReference type="GO" id="GO:0005829">
    <property type="term" value="C:cytosol"/>
    <property type="evidence" value="ECO:0007669"/>
    <property type="project" value="TreeGrafter"/>
</dbReference>
<dbReference type="Proteomes" id="UP000593966">
    <property type="component" value="Plasmid pYH12207-1"/>
</dbReference>
<evidence type="ECO:0000256" key="1">
    <source>
        <dbReference type="ARBA" id="ARBA00010164"/>
    </source>
</evidence>
<dbReference type="Gene3D" id="1.10.1070.20">
    <property type="match status" value="1"/>
</dbReference>
<evidence type="ECO:0000313" key="5">
    <source>
        <dbReference type="EMBL" id="QOW48107.1"/>
    </source>
</evidence>
<accession>A0A7S6W0C8</accession>